<dbReference type="InterPro" id="IPR035925">
    <property type="entry name" value="BSD_dom_sf"/>
</dbReference>
<dbReference type="Gene3D" id="1.10.3970.10">
    <property type="entry name" value="BSD domain"/>
    <property type="match status" value="1"/>
</dbReference>
<dbReference type="SMART" id="SM00751">
    <property type="entry name" value="BSD"/>
    <property type="match status" value="1"/>
</dbReference>
<feature type="region of interest" description="Disordered" evidence="1">
    <location>
        <begin position="36"/>
        <end position="68"/>
    </location>
</feature>
<dbReference type="EMBL" id="CAXLJL010000967">
    <property type="protein sequence ID" value="CAL5142166.1"/>
    <property type="molecule type" value="Genomic_DNA"/>
</dbReference>
<dbReference type="PANTHER" id="PTHR16019:SF6">
    <property type="entry name" value="SYNAPSE-ASSOCIATED PROTEIN 1"/>
    <property type="match status" value="1"/>
</dbReference>
<feature type="domain" description="BSD" evidence="2">
    <location>
        <begin position="203"/>
        <end position="244"/>
    </location>
</feature>
<organism evidence="3 4">
    <name type="scientific">Calicophoron daubneyi</name>
    <name type="common">Rumen fluke</name>
    <name type="synonym">Paramphistomum daubneyi</name>
    <dbReference type="NCBI Taxonomy" id="300641"/>
    <lineage>
        <taxon>Eukaryota</taxon>
        <taxon>Metazoa</taxon>
        <taxon>Spiralia</taxon>
        <taxon>Lophotrochozoa</taxon>
        <taxon>Platyhelminthes</taxon>
        <taxon>Trematoda</taxon>
        <taxon>Digenea</taxon>
        <taxon>Plagiorchiida</taxon>
        <taxon>Pronocephalata</taxon>
        <taxon>Paramphistomoidea</taxon>
        <taxon>Paramphistomidae</taxon>
        <taxon>Calicophoron</taxon>
    </lineage>
</organism>
<evidence type="ECO:0000259" key="2">
    <source>
        <dbReference type="PROSITE" id="PS50858"/>
    </source>
</evidence>
<dbReference type="InterPro" id="IPR051494">
    <property type="entry name" value="BSD_domain-containing"/>
</dbReference>
<feature type="compositionally biased region" description="Polar residues" evidence="1">
    <location>
        <begin position="303"/>
        <end position="316"/>
    </location>
</feature>
<dbReference type="GO" id="GO:0038203">
    <property type="term" value="P:TORC2 signaling"/>
    <property type="evidence" value="ECO:0007669"/>
    <property type="project" value="TreeGrafter"/>
</dbReference>
<dbReference type="Pfam" id="PF03909">
    <property type="entry name" value="BSD"/>
    <property type="match status" value="1"/>
</dbReference>
<dbReference type="GO" id="GO:0048172">
    <property type="term" value="P:regulation of short-term neuronal synaptic plasticity"/>
    <property type="evidence" value="ECO:0007669"/>
    <property type="project" value="TreeGrafter"/>
</dbReference>
<feature type="compositionally biased region" description="Basic and acidic residues" evidence="1">
    <location>
        <begin position="50"/>
        <end position="60"/>
    </location>
</feature>
<feature type="region of interest" description="Disordered" evidence="1">
    <location>
        <begin position="278"/>
        <end position="367"/>
    </location>
</feature>
<reference evidence="3" key="1">
    <citation type="submission" date="2024-06" db="EMBL/GenBank/DDBJ databases">
        <authorList>
            <person name="Liu X."/>
            <person name="Lenzi L."/>
            <person name="Haldenby T S."/>
            <person name="Uol C."/>
        </authorList>
    </citation>
    <scope>NUCLEOTIDE SEQUENCE</scope>
</reference>
<evidence type="ECO:0000313" key="4">
    <source>
        <dbReference type="Proteomes" id="UP001497525"/>
    </source>
</evidence>
<feature type="compositionally biased region" description="Basic residues" evidence="1">
    <location>
        <begin position="320"/>
        <end position="329"/>
    </location>
</feature>
<evidence type="ECO:0000313" key="3">
    <source>
        <dbReference type="EMBL" id="CAL5142166.1"/>
    </source>
</evidence>
<evidence type="ECO:0000256" key="1">
    <source>
        <dbReference type="SAM" id="MobiDB-lite"/>
    </source>
</evidence>
<dbReference type="PANTHER" id="PTHR16019">
    <property type="entry name" value="SYNAPSE-ASSOCIATED PROTEIN"/>
    <property type="match status" value="1"/>
</dbReference>
<name>A0AAV2TYL7_CALDB</name>
<dbReference type="GO" id="GO:0005794">
    <property type="term" value="C:Golgi apparatus"/>
    <property type="evidence" value="ECO:0007669"/>
    <property type="project" value="TreeGrafter"/>
</dbReference>
<feature type="compositionally biased region" description="Basic and acidic residues" evidence="1">
    <location>
        <begin position="280"/>
        <end position="292"/>
    </location>
</feature>
<dbReference type="AlphaFoldDB" id="A0AAV2TYL7"/>
<feature type="compositionally biased region" description="Basic and acidic residues" evidence="1">
    <location>
        <begin position="344"/>
        <end position="363"/>
    </location>
</feature>
<sequence length="408" mass="44765">MYLRSQAGCNSVDYITMLTAVKGFFSTLLADDEVKEKAESSGKSTPTAHGESEEEKKDSASGDNNVSSGVKETLNSALNWGSNLYKKALESGESTAKLLADKVTSVELESTWDKVPLFHELQQAQAEFEAKQKAEAEQLAKAPVGSDLLPWHPDASGISDPAALEALRIKILALSQQESTFLLPPPKEAQLSETSAGHTLNLQLAVALLEEDPNLGKMRYQLVPFKISEDLFWRNYFYRVSLVRQSAHLSAMTAVGSDESADGGDFVHIEKNALWNTDDQDSRIKASSEKNDPSLGKGRVRNPTPQKAPQIPTSEPTGRKSNKSHRKHKPPVDKSGSSSPEVVPHTDKSHKSADQKTTDRSVEEMLEEELALEVSGIDLSKADECKTDEIDRELELELEAEMNKAHPK</sequence>
<dbReference type="PROSITE" id="PS50858">
    <property type="entry name" value="BSD"/>
    <property type="match status" value="1"/>
</dbReference>
<comment type="caution">
    <text evidence="3">The sequence shown here is derived from an EMBL/GenBank/DDBJ whole genome shotgun (WGS) entry which is preliminary data.</text>
</comment>
<dbReference type="Proteomes" id="UP001497525">
    <property type="component" value="Unassembled WGS sequence"/>
</dbReference>
<dbReference type="GO" id="GO:0005634">
    <property type="term" value="C:nucleus"/>
    <property type="evidence" value="ECO:0007669"/>
    <property type="project" value="TreeGrafter"/>
</dbReference>
<dbReference type="SUPFAM" id="SSF140383">
    <property type="entry name" value="BSD domain-like"/>
    <property type="match status" value="1"/>
</dbReference>
<gene>
    <name evidence="3" type="ORF">CDAUBV1_LOCUS17433</name>
</gene>
<accession>A0AAV2TYL7</accession>
<proteinExistence type="predicted"/>
<protein>
    <recommendedName>
        <fullName evidence="2">BSD domain-containing protein</fullName>
    </recommendedName>
</protein>
<dbReference type="InterPro" id="IPR005607">
    <property type="entry name" value="BSD_dom"/>
</dbReference>